<organism evidence="1 2">
    <name type="scientific">Coprococcus catus</name>
    <dbReference type="NCBI Taxonomy" id="116085"/>
    <lineage>
        <taxon>Bacteria</taxon>
        <taxon>Bacillati</taxon>
        <taxon>Bacillota</taxon>
        <taxon>Clostridia</taxon>
        <taxon>Lachnospirales</taxon>
        <taxon>Lachnospiraceae</taxon>
        <taxon>Coprococcus</taxon>
    </lineage>
</organism>
<evidence type="ECO:0000313" key="1">
    <source>
        <dbReference type="EMBL" id="RGB72297.1"/>
    </source>
</evidence>
<dbReference type="RefSeq" id="WP_117529233.1">
    <property type="nucleotide sequence ID" value="NZ_JAQDKA010000007.1"/>
</dbReference>
<protein>
    <submittedName>
        <fullName evidence="1">Uncharacterized protein</fullName>
    </submittedName>
</protein>
<dbReference type="EMBL" id="QVEP01000081">
    <property type="protein sequence ID" value="RGB72297.1"/>
    <property type="molecule type" value="Genomic_DNA"/>
</dbReference>
<reference evidence="1 2" key="1">
    <citation type="submission" date="2018-08" db="EMBL/GenBank/DDBJ databases">
        <title>A genome reference for cultivated species of the human gut microbiota.</title>
        <authorList>
            <person name="Zou Y."/>
            <person name="Xue W."/>
            <person name="Luo G."/>
        </authorList>
    </citation>
    <scope>NUCLEOTIDE SEQUENCE [LARGE SCALE GENOMIC DNA]</scope>
    <source>
        <strain evidence="1 2">AF45-17</strain>
    </source>
</reference>
<dbReference type="AlphaFoldDB" id="A0A3E2TBY4"/>
<sequence>MLEKDIAFKQKFYYAKSAHYETATLGSIMLVPGERIHKALKEDYQAMHNMIYGKMPEYEEIIGYLCKLEEEVHELE</sequence>
<gene>
    <name evidence="1" type="ORF">DW070_16740</name>
</gene>
<dbReference type="Proteomes" id="UP000260773">
    <property type="component" value="Unassembled WGS sequence"/>
</dbReference>
<accession>A0A3E2TBY4</accession>
<evidence type="ECO:0000313" key="2">
    <source>
        <dbReference type="Proteomes" id="UP000260773"/>
    </source>
</evidence>
<comment type="caution">
    <text evidence="1">The sequence shown here is derived from an EMBL/GenBank/DDBJ whole genome shotgun (WGS) entry which is preliminary data.</text>
</comment>
<name>A0A3E2TBY4_9FIRM</name>
<proteinExistence type="predicted"/>